<organism evidence="6 7">
    <name type="scientific">Meloidogyne javanica</name>
    <name type="common">Root-knot nematode worm</name>
    <dbReference type="NCBI Taxonomy" id="6303"/>
    <lineage>
        <taxon>Eukaryota</taxon>
        <taxon>Metazoa</taxon>
        <taxon>Ecdysozoa</taxon>
        <taxon>Nematoda</taxon>
        <taxon>Chromadorea</taxon>
        <taxon>Rhabditida</taxon>
        <taxon>Tylenchina</taxon>
        <taxon>Tylenchomorpha</taxon>
        <taxon>Tylenchoidea</taxon>
        <taxon>Meloidogynidae</taxon>
        <taxon>Meloidogyninae</taxon>
        <taxon>Meloidogyne</taxon>
        <taxon>Meloidogyne incognita group</taxon>
    </lineage>
</organism>
<evidence type="ECO:0000256" key="3">
    <source>
        <dbReference type="ARBA" id="ARBA00022553"/>
    </source>
</evidence>
<name>A0A915N5K0_MELJA</name>
<feature type="compositionally biased region" description="Polar residues" evidence="5">
    <location>
        <begin position="42"/>
        <end position="67"/>
    </location>
</feature>
<proteinExistence type="inferred from homology"/>
<feature type="compositionally biased region" description="Basic and acidic residues" evidence="5">
    <location>
        <begin position="1"/>
        <end position="20"/>
    </location>
</feature>
<comment type="subcellular location">
    <subcellularLocation>
        <location evidence="1">Nucleus</location>
    </subcellularLocation>
</comment>
<dbReference type="Pfam" id="PF09806">
    <property type="entry name" value="CDK2AP"/>
    <property type="match status" value="1"/>
</dbReference>
<feature type="region of interest" description="Disordered" evidence="5">
    <location>
        <begin position="1"/>
        <end position="67"/>
    </location>
</feature>
<evidence type="ECO:0000313" key="7">
    <source>
        <dbReference type="WBParaSite" id="scaffold7285_cov150.g11876"/>
    </source>
</evidence>
<dbReference type="InterPro" id="IPR017266">
    <property type="entry name" value="DOC_1/2"/>
</dbReference>
<comment type="similarity">
    <text evidence="2">Belongs to the CDK2AP family.</text>
</comment>
<sequence length="134" mass="14896">MVEDNYDFKLVEEHDGKEEQPLLASSSLTTTTKSGGSQQQQNVNTNQLPQYQVNAQNLPGGTAASQGSRYQQLVAMIDELGKDIRPTYNGNRNCQERLKRGIVQARLMVRECMAELEKSRHQQNATNVGVTGSQ</sequence>
<dbReference type="PANTHER" id="PTHR22607">
    <property type="entry name" value="DELETED IN ORAL CANCER 1/CDK2-ASSOCIATED PROTEIN 1"/>
    <property type="match status" value="1"/>
</dbReference>
<dbReference type="GO" id="GO:0005737">
    <property type="term" value="C:cytoplasm"/>
    <property type="evidence" value="ECO:0007669"/>
    <property type="project" value="TreeGrafter"/>
</dbReference>
<keyword evidence="3" id="KW-0597">Phosphoprotein</keyword>
<evidence type="ECO:0000256" key="2">
    <source>
        <dbReference type="ARBA" id="ARBA00008485"/>
    </source>
</evidence>
<keyword evidence="4" id="KW-0539">Nucleus</keyword>
<evidence type="ECO:0000256" key="1">
    <source>
        <dbReference type="ARBA" id="ARBA00004123"/>
    </source>
</evidence>
<reference evidence="7" key="1">
    <citation type="submission" date="2022-11" db="UniProtKB">
        <authorList>
            <consortium name="WormBaseParasite"/>
        </authorList>
    </citation>
    <scope>IDENTIFICATION</scope>
</reference>
<evidence type="ECO:0000313" key="6">
    <source>
        <dbReference type="Proteomes" id="UP000887561"/>
    </source>
</evidence>
<dbReference type="PANTHER" id="PTHR22607:SF3">
    <property type="entry name" value="CDK2-ASSOCIATED PROTEIN 1, ISOFORM B"/>
    <property type="match status" value="1"/>
</dbReference>
<protein>
    <submittedName>
        <fullName evidence="7">Cyclin-dependent kinase 2-associated protein</fullName>
    </submittedName>
</protein>
<evidence type="ECO:0000256" key="4">
    <source>
        <dbReference type="ARBA" id="ARBA00023242"/>
    </source>
</evidence>
<feature type="compositionally biased region" description="Low complexity" evidence="5">
    <location>
        <begin position="25"/>
        <end position="41"/>
    </location>
</feature>
<dbReference type="GO" id="GO:0005634">
    <property type="term" value="C:nucleus"/>
    <property type="evidence" value="ECO:0007669"/>
    <property type="project" value="UniProtKB-SubCell"/>
</dbReference>
<dbReference type="Gene3D" id="6.10.140.1300">
    <property type="match status" value="1"/>
</dbReference>
<keyword evidence="6" id="KW-1185">Reference proteome</keyword>
<dbReference type="WBParaSite" id="scaffold7285_cov150.g11876">
    <property type="protein sequence ID" value="scaffold7285_cov150.g11876"/>
    <property type="gene ID" value="scaffold7285_cov150.g11876"/>
</dbReference>
<evidence type="ECO:0000256" key="5">
    <source>
        <dbReference type="SAM" id="MobiDB-lite"/>
    </source>
</evidence>
<accession>A0A915N5K0</accession>
<dbReference type="AlphaFoldDB" id="A0A915N5K0"/>
<dbReference type="Proteomes" id="UP000887561">
    <property type="component" value="Unplaced"/>
</dbReference>